<sequence length="169" mass="19564">VSERFHLRGRGGVDVDAHYAFDRSRRRVVNHADVSLSPPSSEEETSRVSFSNRSSASGRMLDHWRRHPRKRTAAPPSFYSKYFDFESKEGADDDLRVNQKEEEEEDHQWQSTFRYRATAGASSSSSTRGYRRRDREAPTPVSFASDDADDFYYTKEARYQPSESFQPPP</sequence>
<feature type="non-terminal residue" evidence="2">
    <location>
        <position position="1"/>
    </location>
</feature>
<organism evidence="2 3">
    <name type="scientific">Dibothriocephalus latus</name>
    <name type="common">Fish tapeworm</name>
    <name type="synonym">Diphyllobothrium latum</name>
    <dbReference type="NCBI Taxonomy" id="60516"/>
    <lineage>
        <taxon>Eukaryota</taxon>
        <taxon>Metazoa</taxon>
        <taxon>Spiralia</taxon>
        <taxon>Lophotrochozoa</taxon>
        <taxon>Platyhelminthes</taxon>
        <taxon>Cestoda</taxon>
        <taxon>Eucestoda</taxon>
        <taxon>Diphyllobothriidea</taxon>
        <taxon>Diphyllobothriidae</taxon>
        <taxon>Dibothriocephalus</taxon>
    </lineage>
</organism>
<dbReference type="Proteomes" id="UP000281553">
    <property type="component" value="Unassembled WGS sequence"/>
</dbReference>
<feature type="non-terminal residue" evidence="2">
    <location>
        <position position="169"/>
    </location>
</feature>
<dbReference type="EMBL" id="UYRU01113849">
    <property type="protein sequence ID" value="VDN44957.1"/>
    <property type="molecule type" value="Genomic_DNA"/>
</dbReference>
<name>A0A3P7PJF3_DIBLA</name>
<keyword evidence="3" id="KW-1185">Reference proteome</keyword>
<gene>
    <name evidence="2" type="ORF">DILT_LOCUS19487</name>
</gene>
<evidence type="ECO:0000256" key="1">
    <source>
        <dbReference type="SAM" id="MobiDB-lite"/>
    </source>
</evidence>
<dbReference type="AlphaFoldDB" id="A0A3P7PJF3"/>
<evidence type="ECO:0000313" key="2">
    <source>
        <dbReference type="EMBL" id="VDN44957.1"/>
    </source>
</evidence>
<proteinExistence type="predicted"/>
<protein>
    <submittedName>
        <fullName evidence="2">Uncharacterized protein</fullName>
    </submittedName>
</protein>
<feature type="compositionally biased region" description="Low complexity" evidence="1">
    <location>
        <begin position="47"/>
        <end position="59"/>
    </location>
</feature>
<feature type="region of interest" description="Disordered" evidence="1">
    <location>
        <begin position="31"/>
        <end position="76"/>
    </location>
</feature>
<accession>A0A3P7PJF3</accession>
<feature type="compositionally biased region" description="Low complexity" evidence="1">
    <location>
        <begin position="114"/>
        <end position="128"/>
    </location>
</feature>
<feature type="region of interest" description="Disordered" evidence="1">
    <location>
        <begin position="93"/>
        <end position="149"/>
    </location>
</feature>
<reference evidence="2 3" key="1">
    <citation type="submission" date="2018-11" db="EMBL/GenBank/DDBJ databases">
        <authorList>
            <consortium name="Pathogen Informatics"/>
        </authorList>
    </citation>
    <scope>NUCLEOTIDE SEQUENCE [LARGE SCALE GENOMIC DNA]</scope>
</reference>
<evidence type="ECO:0000313" key="3">
    <source>
        <dbReference type="Proteomes" id="UP000281553"/>
    </source>
</evidence>